<dbReference type="AlphaFoldDB" id="A0A9X8N332"/>
<comment type="caution">
    <text evidence="2">The sequence shown here is derived from an EMBL/GenBank/DDBJ whole genome shotgun (WGS) entry which is preliminary data.</text>
</comment>
<name>A0A9X8N332_9ACTN</name>
<evidence type="ECO:0000256" key="1">
    <source>
        <dbReference type="SAM" id="MobiDB-lite"/>
    </source>
</evidence>
<dbReference type="EMBL" id="FRBK01000014">
    <property type="protein sequence ID" value="SHM80391.1"/>
    <property type="molecule type" value="Genomic_DNA"/>
</dbReference>
<evidence type="ECO:0000313" key="2">
    <source>
        <dbReference type="EMBL" id="SHM80391.1"/>
    </source>
</evidence>
<evidence type="ECO:0000313" key="3">
    <source>
        <dbReference type="Proteomes" id="UP000184388"/>
    </source>
</evidence>
<feature type="region of interest" description="Disordered" evidence="1">
    <location>
        <begin position="1"/>
        <end position="33"/>
    </location>
</feature>
<dbReference type="Proteomes" id="UP000184388">
    <property type="component" value="Unassembled WGS sequence"/>
</dbReference>
<accession>A0A9X8N332</accession>
<organism evidence="2 3">
    <name type="scientific">Streptomyces yunnanensis</name>
    <dbReference type="NCBI Taxonomy" id="156453"/>
    <lineage>
        <taxon>Bacteria</taxon>
        <taxon>Bacillati</taxon>
        <taxon>Actinomycetota</taxon>
        <taxon>Actinomycetes</taxon>
        <taxon>Kitasatosporales</taxon>
        <taxon>Streptomycetaceae</taxon>
        <taxon>Streptomyces</taxon>
    </lineage>
</organism>
<reference evidence="3" key="1">
    <citation type="submission" date="2016-11" db="EMBL/GenBank/DDBJ databases">
        <authorList>
            <person name="Jaros S."/>
            <person name="Januszkiewicz K."/>
            <person name="Wedrychowicz H."/>
        </authorList>
    </citation>
    <scope>NUCLEOTIDE SEQUENCE [LARGE SCALE GENOMIC DNA]</scope>
    <source>
        <strain evidence="3">CGMCC 4.3555</strain>
    </source>
</reference>
<sequence length="58" mass="6118">MDAREELHGAAAATPQASKRPPTSRPALGSGPHVVVRPTAGKGVGVFALRDFAVWLRR</sequence>
<proteinExistence type="predicted"/>
<gene>
    <name evidence="2" type="ORF">SAMN05216268_114187</name>
</gene>
<protein>
    <submittedName>
        <fullName evidence="2">Uncharacterized protein</fullName>
    </submittedName>
</protein>